<dbReference type="EMBL" id="QLOE01000003">
    <property type="protein sequence ID" value="RAO79452.1"/>
    <property type="molecule type" value="Genomic_DNA"/>
</dbReference>
<accession>A0A328PG61</accession>
<evidence type="ECO:0000259" key="6">
    <source>
        <dbReference type="Pfam" id="PF03358"/>
    </source>
</evidence>
<evidence type="ECO:0000256" key="4">
    <source>
        <dbReference type="ARBA" id="ARBA00022643"/>
    </source>
</evidence>
<reference evidence="7 8" key="1">
    <citation type="submission" date="2018-06" db="EMBL/GenBank/DDBJ databases">
        <title>Draft genome sequence of hyperthermophilic methanogen Methanothermobacter tenebrarum sp. MCM-B 1447.</title>
        <authorList>
            <person name="Pore S.D."/>
            <person name="Dagar S."/>
            <person name="Dhakephalkar P.K."/>
        </authorList>
    </citation>
    <scope>NUCLEOTIDE SEQUENCE [LARGE SCALE GENOMIC DNA]</scope>
    <source>
        <strain evidence="7 8">MCM B 1447</strain>
    </source>
</reference>
<keyword evidence="8" id="KW-1185">Reference proteome</keyword>
<feature type="domain" description="NADPH-dependent FMN reductase-like" evidence="6">
    <location>
        <begin position="2"/>
        <end position="151"/>
    </location>
</feature>
<evidence type="ECO:0000313" key="7">
    <source>
        <dbReference type="EMBL" id="RAO79452.1"/>
    </source>
</evidence>
<dbReference type="InterPro" id="IPR029039">
    <property type="entry name" value="Flavoprotein-like_sf"/>
</dbReference>
<comment type="cofactor">
    <cofactor evidence="1">
        <name>FMN</name>
        <dbReference type="ChEBI" id="CHEBI:58210"/>
    </cofactor>
</comment>
<comment type="cofactor">
    <cofactor evidence="2">
        <name>[4Fe-4S] cluster</name>
        <dbReference type="ChEBI" id="CHEBI:49883"/>
    </cofactor>
</comment>
<dbReference type="AlphaFoldDB" id="A0A328PG61"/>
<protein>
    <submittedName>
        <fullName evidence="7">Flavodoxin family protein</fullName>
    </submittedName>
</protein>
<dbReference type="OrthoDB" id="9059at2157"/>
<keyword evidence="3" id="KW-0285">Flavoprotein</keyword>
<evidence type="ECO:0000313" key="8">
    <source>
        <dbReference type="Proteomes" id="UP000249782"/>
    </source>
</evidence>
<gene>
    <name evidence="7" type="ORF">DPC56_03885</name>
</gene>
<evidence type="ECO:0000256" key="1">
    <source>
        <dbReference type="ARBA" id="ARBA00001917"/>
    </source>
</evidence>
<evidence type="ECO:0000256" key="3">
    <source>
        <dbReference type="ARBA" id="ARBA00022630"/>
    </source>
</evidence>
<dbReference type="InterPro" id="IPR005025">
    <property type="entry name" value="FMN_Rdtase-like_dom"/>
</dbReference>
<dbReference type="SUPFAM" id="SSF52218">
    <property type="entry name" value="Flavoproteins"/>
    <property type="match status" value="1"/>
</dbReference>
<comment type="caution">
    <text evidence="7">The sequence shown here is derived from an EMBL/GenBank/DDBJ whole genome shotgun (WGS) entry which is preliminary data.</text>
</comment>
<dbReference type="PANTHER" id="PTHR43278">
    <property type="entry name" value="NAD(P)H-DEPENDENT FMN-CONTAINING OXIDOREDUCTASE YWQN-RELATED"/>
    <property type="match status" value="1"/>
</dbReference>
<organism evidence="7 8">
    <name type="scientific">Methanothermobacter tenebrarum</name>
    <dbReference type="NCBI Taxonomy" id="680118"/>
    <lineage>
        <taxon>Archaea</taxon>
        <taxon>Methanobacteriati</taxon>
        <taxon>Methanobacteriota</taxon>
        <taxon>Methanomada group</taxon>
        <taxon>Methanobacteria</taxon>
        <taxon>Methanobacteriales</taxon>
        <taxon>Methanobacteriaceae</taxon>
        <taxon>Methanothermobacter</taxon>
    </lineage>
</organism>
<dbReference type="RefSeq" id="WP_112093739.1">
    <property type="nucleotide sequence ID" value="NZ_QLOE01000003.1"/>
</dbReference>
<name>A0A328PG61_9EURY</name>
<proteinExistence type="inferred from homology"/>
<keyword evidence="4" id="KW-0288">FMN</keyword>
<dbReference type="GO" id="GO:0016491">
    <property type="term" value="F:oxidoreductase activity"/>
    <property type="evidence" value="ECO:0007669"/>
    <property type="project" value="InterPro"/>
</dbReference>
<dbReference type="Gene3D" id="3.40.50.360">
    <property type="match status" value="1"/>
</dbReference>
<sequence>MPKIIGIVGSPRIDGNTTFLVKEALSAAGKKGIETELIKLAEYNINPCRACDTCLEGECPIEDDTPLLLEKLEAADGIIIGSPVYFGNVTGQTKIFMDRTRPLRIDFKLKDKVGGAIAVGGSRNGGQETTCSAIHNFLLIHEMIVVGDASPTAHYGGTGVGRGEKDCEEDEFGIETSRNLGKKVAELVAKIS</sequence>
<comment type="similarity">
    <text evidence="5">Belongs to the SsuE family. Isf subfamily.</text>
</comment>
<dbReference type="PANTHER" id="PTHR43278:SF1">
    <property type="entry name" value="IRON-SULFUR FLAVOPROTEIN MJ1083"/>
    <property type="match status" value="1"/>
</dbReference>
<dbReference type="Proteomes" id="UP000249782">
    <property type="component" value="Unassembled WGS sequence"/>
</dbReference>
<evidence type="ECO:0000256" key="5">
    <source>
        <dbReference type="ARBA" id="ARBA00038292"/>
    </source>
</evidence>
<dbReference type="Pfam" id="PF03358">
    <property type="entry name" value="FMN_red"/>
    <property type="match status" value="1"/>
</dbReference>
<dbReference type="InterPro" id="IPR051796">
    <property type="entry name" value="ISF_SsuE-like"/>
</dbReference>
<evidence type="ECO:0000256" key="2">
    <source>
        <dbReference type="ARBA" id="ARBA00001966"/>
    </source>
</evidence>